<gene>
    <name evidence="13" type="ORF">XA68_17112</name>
</gene>
<evidence type="ECO:0000256" key="8">
    <source>
        <dbReference type="ARBA" id="ARBA00023004"/>
    </source>
</evidence>
<dbReference type="GO" id="GO:0005506">
    <property type="term" value="F:iron ion binding"/>
    <property type="evidence" value="ECO:0007669"/>
    <property type="project" value="InterPro"/>
</dbReference>
<evidence type="ECO:0000256" key="9">
    <source>
        <dbReference type="ARBA" id="ARBA00023033"/>
    </source>
</evidence>
<reference evidence="13 14" key="1">
    <citation type="journal article" date="2015" name="BMC Genomics">
        <title>Gene expression during zombie ant biting behavior reflects the complexity underlying fungal parasitic behavioral manipulation.</title>
        <authorList>
            <person name="de Bekker C."/>
            <person name="Ohm R.A."/>
            <person name="Loreto R.G."/>
            <person name="Sebastian A."/>
            <person name="Albert I."/>
            <person name="Merrow M."/>
            <person name="Brachmann A."/>
            <person name="Hughes D.P."/>
        </authorList>
    </citation>
    <scope>NUCLEOTIDE SEQUENCE [LARGE SCALE GENOMIC DNA]</scope>
    <source>
        <strain evidence="13 14">SC16a</strain>
    </source>
</reference>
<keyword evidence="7 12" id="KW-0560">Oxidoreductase</keyword>
<keyword evidence="10" id="KW-0472">Membrane</keyword>
<protein>
    <recommendedName>
        <fullName evidence="15">Cytochrome P450</fullName>
    </recommendedName>
</protein>
<evidence type="ECO:0000256" key="3">
    <source>
        <dbReference type="ARBA" id="ARBA00010617"/>
    </source>
</evidence>
<dbReference type="PRINTS" id="PR00385">
    <property type="entry name" value="P450"/>
</dbReference>
<dbReference type="STRING" id="268505.A0A2A9PJ68"/>
<evidence type="ECO:0000256" key="7">
    <source>
        <dbReference type="ARBA" id="ARBA00023002"/>
    </source>
</evidence>
<keyword evidence="8 11" id="KW-0408">Iron</keyword>
<dbReference type="InterPro" id="IPR036396">
    <property type="entry name" value="Cyt_P450_sf"/>
</dbReference>
<dbReference type="GO" id="GO:0004497">
    <property type="term" value="F:monooxygenase activity"/>
    <property type="evidence" value="ECO:0007669"/>
    <property type="project" value="UniProtKB-KW"/>
</dbReference>
<dbReference type="PANTHER" id="PTHR24287">
    <property type="entry name" value="P450, PUTATIVE (EUROFUNG)-RELATED"/>
    <property type="match status" value="1"/>
</dbReference>
<dbReference type="Gene3D" id="1.10.630.10">
    <property type="entry name" value="Cytochrome P450"/>
    <property type="match status" value="1"/>
</dbReference>
<keyword evidence="4" id="KW-0812">Transmembrane</keyword>
<comment type="subcellular location">
    <subcellularLocation>
        <location evidence="2">Membrane</location>
        <topology evidence="2">Single-pass membrane protein</topology>
    </subcellularLocation>
</comment>
<keyword evidence="6" id="KW-1133">Transmembrane helix</keyword>
<evidence type="ECO:0000256" key="12">
    <source>
        <dbReference type="RuleBase" id="RU000461"/>
    </source>
</evidence>
<organism evidence="13 14">
    <name type="scientific">Ophiocordyceps unilateralis</name>
    <name type="common">Zombie-ant fungus</name>
    <name type="synonym">Torrubia unilateralis</name>
    <dbReference type="NCBI Taxonomy" id="268505"/>
    <lineage>
        <taxon>Eukaryota</taxon>
        <taxon>Fungi</taxon>
        <taxon>Dikarya</taxon>
        <taxon>Ascomycota</taxon>
        <taxon>Pezizomycotina</taxon>
        <taxon>Sordariomycetes</taxon>
        <taxon>Hypocreomycetidae</taxon>
        <taxon>Hypocreales</taxon>
        <taxon>Ophiocordycipitaceae</taxon>
        <taxon>Ophiocordyceps</taxon>
    </lineage>
</organism>
<evidence type="ECO:0000256" key="1">
    <source>
        <dbReference type="ARBA" id="ARBA00001971"/>
    </source>
</evidence>
<dbReference type="AlphaFoldDB" id="A0A2A9PJ68"/>
<dbReference type="Proteomes" id="UP000037136">
    <property type="component" value="Unassembled WGS sequence"/>
</dbReference>
<evidence type="ECO:0000256" key="5">
    <source>
        <dbReference type="ARBA" id="ARBA00022723"/>
    </source>
</evidence>
<dbReference type="EMBL" id="LAZP02000067">
    <property type="protein sequence ID" value="PFH61535.1"/>
    <property type="molecule type" value="Genomic_DNA"/>
</dbReference>
<evidence type="ECO:0000256" key="10">
    <source>
        <dbReference type="ARBA" id="ARBA00023136"/>
    </source>
</evidence>
<evidence type="ECO:0000313" key="14">
    <source>
        <dbReference type="Proteomes" id="UP000037136"/>
    </source>
</evidence>
<dbReference type="GO" id="GO:0016020">
    <property type="term" value="C:membrane"/>
    <property type="evidence" value="ECO:0007669"/>
    <property type="project" value="UniProtKB-SubCell"/>
</dbReference>
<dbReference type="OrthoDB" id="1470350at2759"/>
<keyword evidence="11 12" id="KW-0349">Heme</keyword>
<evidence type="ECO:0000256" key="4">
    <source>
        <dbReference type="ARBA" id="ARBA00022692"/>
    </source>
</evidence>
<comment type="cofactor">
    <cofactor evidence="1 11">
        <name>heme</name>
        <dbReference type="ChEBI" id="CHEBI:30413"/>
    </cofactor>
</comment>
<comment type="similarity">
    <text evidence="3 12">Belongs to the cytochrome P450 family.</text>
</comment>
<evidence type="ECO:0000256" key="6">
    <source>
        <dbReference type="ARBA" id="ARBA00022989"/>
    </source>
</evidence>
<evidence type="ECO:0008006" key="15">
    <source>
        <dbReference type="Google" id="ProtNLM"/>
    </source>
</evidence>
<dbReference type="Pfam" id="PF00067">
    <property type="entry name" value="p450"/>
    <property type="match status" value="2"/>
</dbReference>
<proteinExistence type="inferred from homology"/>
<name>A0A2A9PJ68_OPHUN</name>
<dbReference type="GO" id="GO:0020037">
    <property type="term" value="F:heme binding"/>
    <property type="evidence" value="ECO:0007669"/>
    <property type="project" value="InterPro"/>
</dbReference>
<dbReference type="GO" id="GO:0016705">
    <property type="term" value="F:oxidoreductase activity, acting on paired donors, with incorporation or reduction of molecular oxygen"/>
    <property type="evidence" value="ECO:0007669"/>
    <property type="project" value="InterPro"/>
</dbReference>
<keyword evidence="5 11" id="KW-0479">Metal-binding</keyword>
<dbReference type="InterPro" id="IPR017972">
    <property type="entry name" value="Cyt_P450_CS"/>
</dbReference>
<dbReference type="InterPro" id="IPR047146">
    <property type="entry name" value="Cyt_P450_E_CYP52_fungi"/>
</dbReference>
<keyword evidence="14" id="KW-1185">Reference proteome</keyword>
<dbReference type="InterPro" id="IPR001128">
    <property type="entry name" value="Cyt_P450"/>
</dbReference>
<keyword evidence="9 12" id="KW-0503">Monooxygenase</keyword>
<accession>A0A2A9PJ68</accession>
<dbReference type="PROSITE" id="PS00086">
    <property type="entry name" value="CYTOCHROME_P450"/>
    <property type="match status" value="1"/>
</dbReference>
<dbReference type="InterPro" id="IPR002403">
    <property type="entry name" value="Cyt_P450_E_grp-IV"/>
</dbReference>
<evidence type="ECO:0000256" key="2">
    <source>
        <dbReference type="ARBA" id="ARBA00004167"/>
    </source>
</evidence>
<sequence>MFLTCNPPLHFFSSIHTHQLTIPSAFRWLVPQGSYTKSIRILERFIDPFIQSALSLPPDQLAYLSKSDRDFTFLHNIVLLSRDPKVIRDQIMAVLLAGRDTTASTLSWTVYELARYPDVWAKLRAHILNRVGAERTPSYDDLKNLTYLTHTINETLRLWPAVPYNIRSCASSPLHSFPPLPSIQLTSTVESSTLPGQPGQPDIATLPNDIIVYSTLAMQRRPDLYPPTSPTFADPAIFSPDRWENWTPKPWQYVPFNGGPRICIGQNFALTEMAFVRESCFVSPCLSYPSRLAQSLPQQLPHSVVRLLQKFERLEYRGDWSAQYHKTDIVGCPGQGVPVAFYEPKN</sequence>
<feature type="binding site" description="axial binding residue" evidence="11">
    <location>
        <position position="263"/>
    </location>
    <ligand>
        <name>heme</name>
        <dbReference type="ChEBI" id="CHEBI:30413"/>
    </ligand>
    <ligandPart>
        <name>Fe</name>
        <dbReference type="ChEBI" id="CHEBI:18248"/>
    </ligandPart>
</feature>
<comment type="caution">
    <text evidence="13">The sequence shown here is derived from an EMBL/GenBank/DDBJ whole genome shotgun (WGS) entry which is preliminary data.</text>
</comment>
<evidence type="ECO:0000313" key="13">
    <source>
        <dbReference type="EMBL" id="PFH61535.1"/>
    </source>
</evidence>
<dbReference type="PRINTS" id="PR00465">
    <property type="entry name" value="EP450IV"/>
</dbReference>
<dbReference type="SUPFAM" id="SSF48264">
    <property type="entry name" value="Cytochrome P450"/>
    <property type="match status" value="1"/>
</dbReference>
<reference evidence="13 14" key="2">
    <citation type="journal article" date="2017" name="Sci. Rep.">
        <title>Ant-infecting Ophiocordyceps genomes reveal a high diversity of potential behavioral manipulation genes and a possible major role for enterotoxins.</title>
        <authorList>
            <person name="de Bekker C."/>
            <person name="Ohm R.A."/>
            <person name="Evans H.C."/>
            <person name="Brachmann A."/>
            <person name="Hughes D.P."/>
        </authorList>
    </citation>
    <scope>NUCLEOTIDE SEQUENCE [LARGE SCALE GENOMIC DNA]</scope>
    <source>
        <strain evidence="13 14">SC16a</strain>
    </source>
</reference>
<dbReference type="PANTHER" id="PTHR24287:SF5">
    <property type="entry name" value="P450, PUTATIVE (EUROFUNG)-RELATED"/>
    <property type="match status" value="1"/>
</dbReference>
<evidence type="ECO:0000256" key="11">
    <source>
        <dbReference type="PIRSR" id="PIRSR602403-1"/>
    </source>
</evidence>